<keyword evidence="5 7" id="KW-1133">Transmembrane helix</keyword>
<dbReference type="InterPro" id="IPR045621">
    <property type="entry name" value="BPD_transp_1_N"/>
</dbReference>
<comment type="subcellular location">
    <subcellularLocation>
        <location evidence="1">Cell inner membrane</location>
        <topology evidence="1">Multi-pass membrane protein</topology>
    </subcellularLocation>
    <subcellularLocation>
        <location evidence="7">Cell membrane</location>
        <topology evidence="7">Multi-pass membrane protein</topology>
    </subcellularLocation>
</comment>
<keyword evidence="4 7" id="KW-0812">Transmembrane</keyword>
<evidence type="ECO:0000256" key="3">
    <source>
        <dbReference type="ARBA" id="ARBA00022475"/>
    </source>
</evidence>
<feature type="transmembrane region" description="Helical" evidence="7">
    <location>
        <begin position="284"/>
        <end position="308"/>
    </location>
</feature>
<feature type="transmembrane region" description="Helical" evidence="7">
    <location>
        <begin position="102"/>
        <end position="125"/>
    </location>
</feature>
<evidence type="ECO:0000256" key="7">
    <source>
        <dbReference type="RuleBase" id="RU363032"/>
    </source>
</evidence>
<dbReference type="InterPro" id="IPR035906">
    <property type="entry name" value="MetI-like_sf"/>
</dbReference>
<dbReference type="Pfam" id="PF00528">
    <property type="entry name" value="BPD_transp_1"/>
    <property type="match status" value="1"/>
</dbReference>
<feature type="transmembrane region" description="Helical" evidence="7">
    <location>
        <begin position="182"/>
        <end position="204"/>
    </location>
</feature>
<comment type="similarity">
    <text evidence="7">Belongs to the binding-protein-dependent transport system permease family.</text>
</comment>
<dbReference type="InterPro" id="IPR000515">
    <property type="entry name" value="MetI-like"/>
</dbReference>
<evidence type="ECO:0000313" key="10">
    <source>
        <dbReference type="Proteomes" id="UP000249453"/>
    </source>
</evidence>
<reference evidence="9 10" key="1">
    <citation type="submission" date="2018-06" db="EMBL/GenBank/DDBJ databases">
        <title>Genomic Encyclopedia of Type Strains, Phase IV (KMG-IV): sequencing the most valuable type-strain genomes for metagenomic binning, comparative biology and taxonomic classification.</title>
        <authorList>
            <person name="Goeker M."/>
        </authorList>
    </citation>
    <scope>NUCLEOTIDE SEQUENCE [LARGE SCALE GENOMIC DNA]</scope>
    <source>
        <strain evidence="9 10">DSM 26720</strain>
    </source>
</reference>
<evidence type="ECO:0000256" key="2">
    <source>
        <dbReference type="ARBA" id="ARBA00022448"/>
    </source>
</evidence>
<name>A0A364JWT5_9HYPH</name>
<evidence type="ECO:0000256" key="4">
    <source>
        <dbReference type="ARBA" id="ARBA00022692"/>
    </source>
</evidence>
<dbReference type="PROSITE" id="PS50928">
    <property type="entry name" value="ABC_TM1"/>
    <property type="match status" value="1"/>
</dbReference>
<evidence type="ECO:0000256" key="1">
    <source>
        <dbReference type="ARBA" id="ARBA00004429"/>
    </source>
</evidence>
<keyword evidence="2 7" id="KW-0813">Transport</keyword>
<dbReference type="Proteomes" id="UP000249453">
    <property type="component" value="Unassembled WGS sequence"/>
</dbReference>
<keyword evidence="3" id="KW-1003">Cell membrane</keyword>
<accession>A0A364JWT5</accession>
<gene>
    <name evidence="9" type="ORF">C7374_103195</name>
</gene>
<keyword evidence="10" id="KW-1185">Reference proteome</keyword>
<feature type="domain" description="ABC transmembrane type-1" evidence="8">
    <location>
        <begin position="98"/>
        <end position="309"/>
    </location>
</feature>
<dbReference type="CDD" id="cd06261">
    <property type="entry name" value="TM_PBP2"/>
    <property type="match status" value="1"/>
</dbReference>
<evidence type="ECO:0000259" key="8">
    <source>
        <dbReference type="PROSITE" id="PS50928"/>
    </source>
</evidence>
<comment type="caution">
    <text evidence="9">The sequence shown here is derived from an EMBL/GenBank/DDBJ whole genome shotgun (WGS) entry which is preliminary data.</text>
</comment>
<dbReference type="PANTHER" id="PTHR43163:SF6">
    <property type="entry name" value="DIPEPTIDE TRANSPORT SYSTEM PERMEASE PROTEIN DPPB-RELATED"/>
    <property type="match status" value="1"/>
</dbReference>
<evidence type="ECO:0000256" key="5">
    <source>
        <dbReference type="ARBA" id="ARBA00022989"/>
    </source>
</evidence>
<dbReference type="GO" id="GO:0005886">
    <property type="term" value="C:plasma membrane"/>
    <property type="evidence" value="ECO:0007669"/>
    <property type="project" value="UniProtKB-SubCell"/>
</dbReference>
<dbReference type="AlphaFoldDB" id="A0A364JWT5"/>
<dbReference type="Pfam" id="PF19300">
    <property type="entry name" value="BPD_transp_1_N"/>
    <property type="match status" value="1"/>
</dbReference>
<evidence type="ECO:0000256" key="6">
    <source>
        <dbReference type="ARBA" id="ARBA00023136"/>
    </source>
</evidence>
<dbReference type="EMBL" id="QLMK01000003">
    <property type="protein sequence ID" value="RAK31056.1"/>
    <property type="molecule type" value="Genomic_DNA"/>
</dbReference>
<feature type="transmembrane region" description="Helical" evidence="7">
    <location>
        <begin position="12"/>
        <end position="33"/>
    </location>
</feature>
<dbReference type="Gene3D" id="1.10.3720.10">
    <property type="entry name" value="MetI-like"/>
    <property type="match status" value="1"/>
</dbReference>
<dbReference type="PANTHER" id="PTHR43163">
    <property type="entry name" value="DIPEPTIDE TRANSPORT SYSTEM PERMEASE PROTEIN DPPB-RELATED"/>
    <property type="match status" value="1"/>
</dbReference>
<sequence length="318" mass="34485">MALMPAYILKRLIAVIPVLLGLSIIVFLVMAMIPGDTATALLGSYATPENVERLNRDLGLDKPLLQQYFIWMGNLLQGDFGRSFVLNRPVLDEVLERFQATLILAGAALVLCSVLGLFAGIISAVRQFGWADRAITFVVLAGISIPSFWLGLLLIYLFAVHWRVLPASGMYAVYGGGDLKDLLLHLILPAATLAVVAAGVIARLTRSAMLEVLRQDYIRTARAKGFNERRVIYAHAFRAALVSVIPVIGIQAGFVLGGAVYIETVFQWPGIGAMLVKAISTRDILLVQGGVLVVAASYVLFNLLADVLQTVVDPRIRS</sequence>
<dbReference type="GO" id="GO:0071916">
    <property type="term" value="F:dipeptide transmembrane transporter activity"/>
    <property type="evidence" value="ECO:0007669"/>
    <property type="project" value="TreeGrafter"/>
</dbReference>
<keyword evidence="6 7" id="KW-0472">Membrane</keyword>
<evidence type="ECO:0000313" key="9">
    <source>
        <dbReference type="EMBL" id="RAK31056.1"/>
    </source>
</evidence>
<dbReference type="SUPFAM" id="SSF161098">
    <property type="entry name" value="MetI-like"/>
    <property type="match status" value="1"/>
</dbReference>
<organism evidence="9 10">
    <name type="scientific">Falsochrobactrum ovis</name>
    <dbReference type="NCBI Taxonomy" id="1293442"/>
    <lineage>
        <taxon>Bacteria</taxon>
        <taxon>Pseudomonadati</taxon>
        <taxon>Pseudomonadota</taxon>
        <taxon>Alphaproteobacteria</taxon>
        <taxon>Hyphomicrobiales</taxon>
        <taxon>Brucellaceae</taxon>
        <taxon>Falsochrobactrum</taxon>
    </lineage>
</organism>
<protein>
    <submittedName>
        <fullName evidence="9">Peptide/nickel transport system permease protein</fullName>
    </submittedName>
</protein>
<feature type="transmembrane region" description="Helical" evidence="7">
    <location>
        <begin position="137"/>
        <end position="162"/>
    </location>
</feature>
<proteinExistence type="inferred from homology"/>
<feature type="transmembrane region" description="Helical" evidence="7">
    <location>
        <begin position="239"/>
        <end position="262"/>
    </location>
</feature>